<evidence type="ECO:0000256" key="6">
    <source>
        <dbReference type="HAMAP-Rule" id="MF_00114"/>
    </source>
</evidence>
<dbReference type="NCBIfam" id="TIGR00126">
    <property type="entry name" value="deoC"/>
    <property type="match status" value="1"/>
</dbReference>
<dbReference type="GO" id="GO:0004139">
    <property type="term" value="F:deoxyribose-phosphate aldolase activity"/>
    <property type="evidence" value="ECO:0007669"/>
    <property type="project" value="UniProtKB-UniRule"/>
</dbReference>
<dbReference type="SUPFAM" id="SSF51569">
    <property type="entry name" value="Aldolase"/>
    <property type="match status" value="1"/>
</dbReference>
<comment type="pathway">
    <text evidence="6">Carbohydrate degradation; 2-deoxy-D-ribose 1-phosphate degradation; D-glyceraldehyde 3-phosphate and acetaldehyde from 2-deoxy-alpha-D-ribose 1-phosphate: step 2/2.</text>
</comment>
<dbReference type="PIRSF" id="PIRSF001357">
    <property type="entry name" value="DeoC"/>
    <property type="match status" value="1"/>
</dbReference>
<dbReference type="GO" id="GO:0006018">
    <property type="term" value="P:2-deoxyribose 1-phosphate catabolic process"/>
    <property type="evidence" value="ECO:0007669"/>
    <property type="project" value="UniProtKB-UniRule"/>
</dbReference>
<evidence type="ECO:0000256" key="4">
    <source>
        <dbReference type="ARBA" id="ARBA00023270"/>
    </source>
</evidence>
<keyword evidence="3 6" id="KW-0456">Lyase</keyword>
<sequence length="237" mass="24461">MTDDARDGRGAHDAVDARAIDDPASLSLAAFAATIDHTVLGPETTLADMEALLDEAAEHGMNACIPPCYVAEAAEYAPDVTLATVVGFPHGQHAPTVKRVEAEDAWDDGADELDLVINVGRLRAGDDEAVREEIAEVVAAVPVPVKVIIETALLSDEEKRRACAAARDADAAMVKTSTGFASRGATVADVELMSEYLPVKASGGVGSYDEAVAMLEAGAVRIGASSGVDIVVGHPDA</sequence>
<evidence type="ECO:0000256" key="3">
    <source>
        <dbReference type="ARBA" id="ARBA00023239"/>
    </source>
</evidence>
<dbReference type="PANTHER" id="PTHR10889:SF1">
    <property type="entry name" value="DEOXYRIBOSE-PHOSPHATE ALDOLASE"/>
    <property type="match status" value="1"/>
</dbReference>
<dbReference type="EMBL" id="FQWV01000001">
    <property type="protein sequence ID" value="SHG54780.1"/>
    <property type="molecule type" value="Genomic_DNA"/>
</dbReference>
<evidence type="ECO:0000313" key="7">
    <source>
        <dbReference type="EMBL" id="SHG54780.1"/>
    </source>
</evidence>
<dbReference type="Pfam" id="PF01791">
    <property type="entry name" value="DeoC"/>
    <property type="match status" value="1"/>
</dbReference>
<dbReference type="InterPro" id="IPR011343">
    <property type="entry name" value="DeoC"/>
</dbReference>
<dbReference type="GO" id="GO:0005737">
    <property type="term" value="C:cytoplasm"/>
    <property type="evidence" value="ECO:0007669"/>
    <property type="project" value="UniProtKB-SubCell"/>
</dbReference>
<proteinExistence type="inferred from homology"/>
<comment type="subcellular location">
    <subcellularLocation>
        <location evidence="6">Cytoplasm</location>
    </subcellularLocation>
</comment>
<dbReference type="SMART" id="SM01133">
    <property type="entry name" value="DeoC"/>
    <property type="match status" value="1"/>
</dbReference>
<dbReference type="FunFam" id="3.20.20.70:FF:000044">
    <property type="entry name" value="Deoxyribose-phosphate aldolase"/>
    <property type="match status" value="1"/>
</dbReference>
<comment type="similarity">
    <text evidence="1 6">Belongs to the DeoC/FbaB aldolase family. DeoC type 1 subfamily.</text>
</comment>
<keyword evidence="4 6" id="KW-0704">Schiff base</keyword>
<dbReference type="CDD" id="cd00959">
    <property type="entry name" value="DeoC"/>
    <property type="match status" value="1"/>
</dbReference>
<dbReference type="UniPathway" id="UPA00002">
    <property type="reaction ID" value="UER00468"/>
</dbReference>
<dbReference type="InterPro" id="IPR002915">
    <property type="entry name" value="DeoC/FbaB/LacD_aldolase"/>
</dbReference>
<evidence type="ECO:0000256" key="1">
    <source>
        <dbReference type="ARBA" id="ARBA00010936"/>
    </source>
</evidence>
<keyword evidence="8" id="KW-1185">Reference proteome</keyword>
<dbReference type="STRING" id="43928.SAMN05443636_0596"/>
<gene>
    <name evidence="6" type="primary">deoC</name>
    <name evidence="7" type="ORF">SAMN05443636_0596</name>
</gene>
<name>A0A1M5KQ23_9EURY</name>
<accession>A0A1M5KQ23</accession>
<dbReference type="AlphaFoldDB" id="A0A1M5KQ23"/>
<evidence type="ECO:0000256" key="5">
    <source>
        <dbReference type="ARBA" id="ARBA00048791"/>
    </source>
</evidence>
<organism evidence="7 8">
    <name type="scientific">Halobaculum gomorrense</name>
    <dbReference type="NCBI Taxonomy" id="43928"/>
    <lineage>
        <taxon>Archaea</taxon>
        <taxon>Methanobacteriati</taxon>
        <taxon>Methanobacteriota</taxon>
        <taxon>Stenosarchaea group</taxon>
        <taxon>Halobacteria</taxon>
        <taxon>Halobacteriales</taxon>
        <taxon>Haloferacaceae</taxon>
        <taxon>Halobaculum</taxon>
    </lineage>
</organism>
<dbReference type="InterPro" id="IPR013785">
    <property type="entry name" value="Aldolase_TIM"/>
</dbReference>
<dbReference type="Gene3D" id="3.20.20.70">
    <property type="entry name" value="Aldolase class I"/>
    <property type="match status" value="1"/>
</dbReference>
<feature type="active site" description="Proton donor/acceptor" evidence="6">
    <location>
        <position position="114"/>
    </location>
</feature>
<comment type="catalytic activity">
    <reaction evidence="5 6">
        <text>2-deoxy-D-ribose 5-phosphate = D-glyceraldehyde 3-phosphate + acetaldehyde</text>
        <dbReference type="Rhea" id="RHEA:12821"/>
        <dbReference type="ChEBI" id="CHEBI:15343"/>
        <dbReference type="ChEBI" id="CHEBI:59776"/>
        <dbReference type="ChEBI" id="CHEBI:62877"/>
        <dbReference type="EC" id="4.1.2.4"/>
    </reaction>
</comment>
<feature type="active site" description="Proton donor/acceptor" evidence="6">
    <location>
        <position position="200"/>
    </location>
</feature>
<dbReference type="InterPro" id="IPR028581">
    <property type="entry name" value="DeoC_typeI"/>
</dbReference>
<evidence type="ECO:0000313" key="8">
    <source>
        <dbReference type="Proteomes" id="UP000184357"/>
    </source>
</evidence>
<dbReference type="Proteomes" id="UP000184357">
    <property type="component" value="Unassembled WGS sequence"/>
</dbReference>
<dbReference type="GO" id="GO:0016052">
    <property type="term" value="P:carbohydrate catabolic process"/>
    <property type="evidence" value="ECO:0007669"/>
    <property type="project" value="TreeGrafter"/>
</dbReference>
<reference evidence="7 8" key="1">
    <citation type="submission" date="2016-11" db="EMBL/GenBank/DDBJ databases">
        <authorList>
            <person name="Jaros S."/>
            <person name="Januszkiewicz K."/>
            <person name="Wedrychowicz H."/>
        </authorList>
    </citation>
    <scope>NUCLEOTIDE SEQUENCE [LARGE SCALE GENOMIC DNA]</scope>
    <source>
        <strain evidence="7 8">DSM 9297</strain>
    </source>
</reference>
<keyword evidence="2 6" id="KW-0963">Cytoplasm</keyword>
<protein>
    <recommendedName>
        <fullName evidence="6">Deoxyribose-phosphate aldolase</fullName>
        <shortName evidence="6">DERA</shortName>
        <ecNumber evidence="6">4.1.2.4</ecNumber>
    </recommendedName>
    <alternativeName>
        <fullName evidence="6">2-deoxy-D-ribose 5-phosphate aldolase</fullName>
    </alternativeName>
    <alternativeName>
        <fullName evidence="6">Phosphodeoxyriboaldolase</fullName>
        <shortName evidence="6">Deoxyriboaldolase</shortName>
    </alternativeName>
</protein>
<dbReference type="RefSeq" id="WP_394327413.1">
    <property type="nucleotide sequence ID" value="NZ_FQWV01000001.1"/>
</dbReference>
<dbReference type="HAMAP" id="MF_00114">
    <property type="entry name" value="DeoC_type1"/>
    <property type="match status" value="1"/>
</dbReference>
<feature type="active site" description="Schiff-base intermediate with acetaldehyde" evidence="6">
    <location>
        <position position="175"/>
    </location>
</feature>
<dbReference type="EC" id="4.1.2.4" evidence="6"/>
<evidence type="ECO:0000256" key="2">
    <source>
        <dbReference type="ARBA" id="ARBA00022490"/>
    </source>
</evidence>
<comment type="function">
    <text evidence="6">Catalyzes a reversible aldol reaction between acetaldehyde and D-glyceraldehyde 3-phosphate to generate 2-deoxy-D-ribose 5-phosphate.</text>
</comment>
<dbReference type="PANTHER" id="PTHR10889">
    <property type="entry name" value="DEOXYRIBOSE-PHOSPHATE ALDOLASE"/>
    <property type="match status" value="1"/>
</dbReference>
<dbReference type="GO" id="GO:0009264">
    <property type="term" value="P:deoxyribonucleotide catabolic process"/>
    <property type="evidence" value="ECO:0007669"/>
    <property type="project" value="UniProtKB-UniRule"/>
</dbReference>